<evidence type="ECO:0000313" key="1">
    <source>
        <dbReference type="EMBL" id="PVY81996.1"/>
    </source>
</evidence>
<sequence length="132" mass="15608">MDNELMIVDQWGEKFGVQDLNDKKFLENITPQQLENIAYRKKEIGIAFKKVDEVLKERLHQGEQFPHIIFSETKRANIDQSEQTKKAFVKKYGWDAVQVKTPKQLKEKYGEDIQPDLDKVTVYTTSQRLKYE</sequence>
<keyword evidence="2" id="KW-1185">Reference proteome</keyword>
<gene>
    <name evidence="1" type="ORF">C7384_1212</name>
</gene>
<evidence type="ECO:0000313" key="2">
    <source>
        <dbReference type="Proteomes" id="UP000245433"/>
    </source>
</evidence>
<proteinExistence type="predicted"/>
<name>A0A2U1D2U3_9LACO</name>
<dbReference type="OrthoDB" id="2152144at2"/>
<protein>
    <submittedName>
        <fullName evidence="1">Uncharacterized protein</fullName>
    </submittedName>
</protein>
<accession>A0A2U1D2U3</accession>
<organism evidence="1 2">
    <name type="scientific">Convivina intestini</name>
    <dbReference type="NCBI Taxonomy" id="1505726"/>
    <lineage>
        <taxon>Bacteria</taxon>
        <taxon>Bacillati</taxon>
        <taxon>Bacillota</taxon>
        <taxon>Bacilli</taxon>
        <taxon>Lactobacillales</taxon>
        <taxon>Lactobacillaceae</taxon>
        <taxon>Convivina</taxon>
    </lineage>
</organism>
<dbReference type="Proteomes" id="UP000245433">
    <property type="component" value="Unassembled WGS sequence"/>
</dbReference>
<dbReference type="EMBL" id="QEKT01000021">
    <property type="protein sequence ID" value="PVY81996.1"/>
    <property type="molecule type" value="Genomic_DNA"/>
</dbReference>
<dbReference type="AlphaFoldDB" id="A0A2U1D2U3"/>
<comment type="caution">
    <text evidence="1">The sequence shown here is derived from an EMBL/GenBank/DDBJ whole genome shotgun (WGS) entry which is preliminary data.</text>
</comment>
<dbReference type="RefSeq" id="WP_116585404.1">
    <property type="nucleotide sequence ID" value="NZ_QEKT01000021.1"/>
</dbReference>
<reference evidence="1 2" key="1">
    <citation type="submission" date="2018-04" db="EMBL/GenBank/DDBJ databases">
        <title>Genomic Encyclopedia of Type Strains, Phase IV (KMG-IV): sequencing the most valuable type-strain genomes for metagenomic binning, comparative biology and taxonomic classification.</title>
        <authorList>
            <person name="Goeker M."/>
        </authorList>
    </citation>
    <scope>NUCLEOTIDE SEQUENCE [LARGE SCALE GENOMIC DNA]</scope>
    <source>
        <strain evidence="1 2">DSM 28795</strain>
    </source>
</reference>